<name>A0AAV4RBL3_9ARAC</name>
<dbReference type="EMBL" id="BPLQ01005814">
    <property type="protein sequence ID" value="GIY17615.1"/>
    <property type="molecule type" value="Genomic_DNA"/>
</dbReference>
<protein>
    <submittedName>
        <fullName evidence="1">Uncharacterized protein</fullName>
    </submittedName>
</protein>
<keyword evidence="2" id="KW-1185">Reference proteome</keyword>
<proteinExistence type="predicted"/>
<reference evidence="1 2" key="1">
    <citation type="submission" date="2021-06" db="EMBL/GenBank/DDBJ databases">
        <title>Caerostris darwini draft genome.</title>
        <authorList>
            <person name="Kono N."/>
            <person name="Arakawa K."/>
        </authorList>
    </citation>
    <scope>NUCLEOTIDE SEQUENCE [LARGE SCALE GENOMIC DNA]</scope>
</reference>
<dbReference type="AlphaFoldDB" id="A0AAV4RBL3"/>
<dbReference type="Proteomes" id="UP001054837">
    <property type="component" value="Unassembled WGS sequence"/>
</dbReference>
<gene>
    <name evidence="1" type="ORF">CDAR_376571</name>
</gene>
<evidence type="ECO:0000313" key="1">
    <source>
        <dbReference type="EMBL" id="GIY17615.1"/>
    </source>
</evidence>
<organism evidence="1 2">
    <name type="scientific">Caerostris darwini</name>
    <dbReference type="NCBI Taxonomy" id="1538125"/>
    <lineage>
        <taxon>Eukaryota</taxon>
        <taxon>Metazoa</taxon>
        <taxon>Ecdysozoa</taxon>
        <taxon>Arthropoda</taxon>
        <taxon>Chelicerata</taxon>
        <taxon>Arachnida</taxon>
        <taxon>Araneae</taxon>
        <taxon>Araneomorphae</taxon>
        <taxon>Entelegynae</taxon>
        <taxon>Araneoidea</taxon>
        <taxon>Araneidae</taxon>
        <taxon>Caerostris</taxon>
    </lineage>
</organism>
<evidence type="ECO:0000313" key="2">
    <source>
        <dbReference type="Proteomes" id="UP001054837"/>
    </source>
</evidence>
<comment type="caution">
    <text evidence="1">The sequence shown here is derived from an EMBL/GenBank/DDBJ whole genome shotgun (WGS) entry which is preliminary data.</text>
</comment>
<sequence>MSAIVNDSSGTICAYQRILAVGLLSKGICVSKELMSEIAILSMWTYPFHHTGHCPVKCDGQTDLQLLCENGTVLIVLMDIITPKASFNSVARYETVSLSVFLNAEYELMR</sequence>
<accession>A0AAV4RBL3</accession>